<feature type="domain" description="Multidrug resistance protein MdtA-like barrel-sandwich hybrid" evidence="7">
    <location>
        <begin position="63"/>
        <end position="256"/>
    </location>
</feature>
<dbReference type="SUPFAM" id="SSF111369">
    <property type="entry name" value="HlyD-like secretion proteins"/>
    <property type="match status" value="2"/>
</dbReference>
<protein>
    <submittedName>
        <fullName evidence="8">HlyD family secretion protein</fullName>
    </submittedName>
</protein>
<dbReference type="InterPro" id="IPR058625">
    <property type="entry name" value="MdtA-like_BSH"/>
</dbReference>
<dbReference type="RefSeq" id="WP_186930374.1">
    <property type="nucleotide sequence ID" value="NZ_JACOOJ010000023.1"/>
</dbReference>
<keyword evidence="4 6" id="KW-0472">Membrane</keyword>
<name>A0ABR7DQF5_9BACT</name>
<feature type="transmembrane region" description="Helical" evidence="6">
    <location>
        <begin position="21"/>
        <end position="42"/>
    </location>
</feature>
<proteinExistence type="predicted"/>
<keyword evidence="3 6" id="KW-1133">Transmembrane helix</keyword>
<evidence type="ECO:0000313" key="8">
    <source>
        <dbReference type="EMBL" id="MBC5633669.1"/>
    </source>
</evidence>
<evidence type="ECO:0000256" key="4">
    <source>
        <dbReference type="ARBA" id="ARBA00023136"/>
    </source>
</evidence>
<comment type="subcellular location">
    <subcellularLocation>
        <location evidence="1">Membrane</location>
        <topology evidence="1">Single-pass membrane protein</topology>
    </subcellularLocation>
</comment>
<evidence type="ECO:0000313" key="9">
    <source>
        <dbReference type="Proteomes" id="UP000651475"/>
    </source>
</evidence>
<evidence type="ECO:0000259" key="7">
    <source>
        <dbReference type="Pfam" id="PF25917"/>
    </source>
</evidence>
<dbReference type="Gene3D" id="2.40.30.170">
    <property type="match status" value="1"/>
</dbReference>
<accession>A0ABR7DQF5</accession>
<comment type="caution">
    <text evidence="8">The sequence shown here is derived from an EMBL/GenBank/DDBJ whole genome shotgun (WGS) entry which is preliminary data.</text>
</comment>
<evidence type="ECO:0000256" key="3">
    <source>
        <dbReference type="ARBA" id="ARBA00022989"/>
    </source>
</evidence>
<dbReference type="Proteomes" id="UP000651475">
    <property type="component" value="Unassembled WGS sequence"/>
</dbReference>
<dbReference type="PANTHER" id="PTHR30386">
    <property type="entry name" value="MEMBRANE FUSION SUBUNIT OF EMRAB-TOLC MULTIDRUG EFFLUX PUMP"/>
    <property type="match status" value="1"/>
</dbReference>
<dbReference type="Gene3D" id="2.40.50.100">
    <property type="match status" value="1"/>
</dbReference>
<dbReference type="Pfam" id="PF25917">
    <property type="entry name" value="BSH_RND"/>
    <property type="match status" value="1"/>
</dbReference>
<keyword evidence="2 6" id="KW-0812">Transmembrane</keyword>
<reference evidence="8 9" key="1">
    <citation type="submission" date="2020-08" db="EMBL/GenBank/DDBJ databases">
        <title>Genome public.</title>
        <authorList>
            <person name="Liu C."/>
            <person name="Sun Q."/>
        </authorList>
    </citation>
    <scope>NUCLEOTIDE SEQUENCE [LARGE SCALE GENOMIC DNA]</scope>
    <source>
        <strain evidence="8 9">NSJ-79</strain>
    </source>
</reference>
<organism evidence="8 9">
    <name type="scientific">Parabacteroides hominis</name>
    <dbReference type="NCBI Taxonomy" id="2763057"/>
    <lineage>
        <taxon>Bacteria</taxon>
        <taxon>Pseudomonadati</taxon>
        <taxon>Bacteroidota</taxon>
        <taxon>Bacteroidia</taxon>
        <taxon>Bacteroidales</taxon>
        <taxon>Tannerellaceae</taxon>
        <taxon>Parabacteroides</taxon>
    </lineage>
</organism>
<keyword evidence="9" id="KW-1185">Reference proteome</keyword>
<keyword evidence="5" id="KW-0175">Coiled coil</keyword>
<dbReference type="InterPro" id="IPR050739">
    <property type="entry name" value="MFP"/>
</dbReference>
<evidence type="ECO:0000256" key="5">
    <source>
        <dbReference type="SAM" id="Coils"/>
    </source>
</evidence>
<evidence type="ECO:0000256" key="6">
    <source>
        <dbReference type="SAM" id="Phobius"/>
    </source>
</evidence>
<sequence>MNTSNHHKRRQQLIRLKIRNITLNTVCTLLILGGISWTVNYFRKYVYYEITNDAVVDQYVIPVNIRVPGYISEVRFTEHQFVEAGDTLLILDDREYRIKLKDAEAALMDARSARDALGSGIRTSEVNVSVQDANIAETKAKLWRLEQDYRRYANLLKEESVSRQQYEQVKADYEAMQARYNALMHQKQAAQSQYSETSKKTGSADAAILRKEAELEMAELNLSYTVVTAPYDGYMGRRTLEKGQLVQAGQTLTYLVRGEDKWITANYKETQIANIFIGQEVLIKVDALKRRTFHGVVTAISEATGSKYALVPTDNSAGNFVKVQQRIPVRIDLQDVSPEDMQLLRAGMMVETEALRH</sequence>
<evidence type="ECO:0000256" key="1">
    <source>
        <dbReference type="ARBA" id="ARBA00004167"/>
    </source>
</evidence>
<evidence type="ECO:0000256" key="2">
    <source>
        <dbReference type="ARBA" id="ARBA00022692"/>
    </source>
</evidence>
<gene>
    <name evidence="8" type="ORF">H8S65_12955</name>
</gene>
<dbReference type="Gene3D" id="1.10.287.470">
    <property type="entry name" value="Helix hairpin bin"/>
    <property type="match status" value="2"/>
</dbReference>
<feature type="coiled-coil region" evidence="5">
    <location>
        <begin position="166"/>
        <end position="193"/>
    </location>
</feature>
<dbReference type="PANTHER" id="PTHR30386:SF26">
    <property type="entry name" value="TRANSPORT PROTEIN COMB"/>
    <property type="match status" value="1"/>
</dbReference>
<dbReference type="EMBL" id="JACOOJ010000023">
    <property type="protein sequence ID" value="MBC5633669.1"/>
    <property type="molecule type" value="Genomic_DNA"/>
</dbReference>